<evidence type="ECO:0000313" key="1">
    <source>
        <dbReference type="EMBL" id="THG53121.1"/>
    </source>
</evidence>
<gene>
    <name evidence="1" type="ORF">E5990_04515</name>
</gene>
<organism evidence="1 2">
    <name type="scientific">Muribaculum caecicola</name>
    <dbReference type="NCBI Taxonomy" id="3038144"/>
    <lineage>
        <taxon>Bacteria</taxon>
        <taxon>Pseudomonadati</taxon>
        <taxon>Bacteroidota</taxon>
        <taxon>Bacteroidia</taxon>
        <taxon>Bacteroidales</taxon>
        <taxon>Muribaculaceae</taxon>
        <taxon>Muribaculum</taxon>
    </lineage>
</organism>
<reference evidence="1" key="1">
    <citation type="submission" date="2019-04" db="EMBL/GenBank/DDBJ databases">
        <title>Microbes associate with the intestines of laboratory mice.</title>
        <authorList>
            <person name="Navarre W."/>
            <person name="Wong E."/>
            <person name="Huang K.C."/>
            <person name="Tropini C."/>
            <person name="Ng K."/>
            <person name="Yu B."/>
        </authorList>
    </citation>
    <scope>NUCLEOTIDE SEQUENCE</scope>
    <source>
        <strain evidence="1">NM86_A22</strain>
    </source>
</reference>
<dbReference type="Proteomes" id="UP000305401">
    <property type="component" value="Unassembled WGS sequence"/>
</dbReference>
<sequence>MQPKYLAHAVLHNEKIWRTSIISLDADNDVSIDRFIQEVPGTVFVSGIICVCNSERLTEAHRKQLAHIVTSAKLIETAIRKANKYMSANSLYMQQAENQQSSSPVILPLSRK</sequence>
<keyword evidence="2" id="KW-1185">Reference proteome</keyword>
<proteinExistence type="predicted"/>
<dbReference type="EMBL" id="SSTG01000037">
    <property type="protein sequence ID" value="THG53121.1"/>
    <property type="molecule type" value="Genomic_DNA"/>
</dbReference>
<evidence type="ECO:0000313" key="2">
    <source>
        <dbReference type="Proteomes" id="UP000305401"/>
    </source>
</evidence>
<comment type="caution">
    <text evidence="1">The sequence shown here is derived from an EMBL/GenBank/DDBJ whole genome shotgun (WGS) entry which is preliminary data.</text>
</comment>
<protein>
    <submittedName>
        <fullName evidence="1">Uncharacterized protein</fullName>
    </submittedName>
</protein>
<accession>A0AC61S6S9</accession>
<name>A0AC61S6S9_9BACT</name>